<name>A0A1L9TPY7_9EURO</name>
<gene>
    <name evidence="1" type="ORF">ASPSYDRAFT_67279</name>
</gene>
<dbReference type="InterPro" id="IPR029058">
    <property type="entry name" value="AB_hydrolase_fold"/>
</dbReference>
<dbReference type="Proteomes" id="UP000184356">
    <property type="component" value="Unassembled WGS sequence"/>
</dbReference>
<dbReference type="STRING" id="1036612.A0A1L9TPY7"/>
<evidence type="ECO:0000313" key="2">
    <source>
        <dbReference type="Proteomes" id="UP000184356"/>
    </source>
</evidence>
<dbReference type="SUPFAM" id="SSF53474">
    <property type="entry name" value="alpha/beta-Hydrolases"/>
    <property type="match status" value="1"/>
</dbReference>
<evidence type="ECO:0000313" key="1">
    <source>
        <dbReference type="EMBL" id="OJJ61482.1"/>
    </source>
</evidence>
<dbReference type="GeneID" id="63766465"/>
<dbReference type="Gene3D" id="3.40.50.1820">
    <property type="entry name" value="alpha/beta hydrolase"/>
    <property type="match status" value="1"/>
</dbReference>
<dbReference type="OrthoDB" id="2019572at2759"/>
<dbReference type="PANTHER" id="PTHR35560">
    <property type="entry name" value="BLL0132 PROTEIN"/>
    <property type="match status" value="1"/>
</dbReference>
<protein>
    <submittedName>
        <fullName evidence="1">Uncharacterized protein</fullName>
    </submittedName>
</protein>
<organism evidence="1 2">
    <name type="scientific">Aspergillus sydowii CBS 593.65</name>
    <dbReference type="NCBI Taxonomy" id="1036612"/>
    <lineage>
        <taxon>Eukaryota</taxon>
        <taxon>Fungi</taxon>
        <taxon>Dikarya</taxon>
        <taxon>Ascomycota</taxon>
        <taxon>Pezizomycotina</taxon>
        <taxon>Eurotiomycetes</taxon>
        <taxon>Eurotiomycetidae</taxon>
        <taxon>Eurotiales</taxon>
        <taxon>Aspergillaceae</taxon>
        <taxon>Aspergillus</taxon>
        <taxon>Aspergillus subgen. Nidulantes</taxon>
    </lineage>
</organism>
<dbReference type="AlphaFoldDB" id="A0A1L9TPY7"/>
<reference evidence="2" key="1">
    <citation type="journal article" date="2017" name="Genome Biol.">
        <title>Comparative genomics reveals high biological diversity and specific adaptations in the industrially and medically important fungal genus Aspergillus.</title>
        <authorList>
            <person name="de Vries R.P."/>
            <person name="Riley R."/>
            <person name="Wiebenga A."/>
            <person name="Aguilar-Osorio G."/>
            <person name="Amillis S."/>
            <person name="Uchima C.A."/>
            <person name="Anderluh G."/>
            <person name="Asadollahi M."/>
            <person name="Askin M."/>
            <person name="Barry K."/>
            <person name="Battaglia E."/>
            <person name="Bayram O."/>
            <person name="Benocci T."/>
            <person name="Braus-Stromeyer S.A."/>
            <person name="Caldana C."/>
            <person name="Canovas D."/>
            <person name="Cerqueira G.C."/>
            <person name="Chen F."/>
            <person name="Chen W."/>
            <person name="Choi C."/>
            <person name="Clum A."/>
            <person name="Dos Santos R.A."/>
            <person name="Damasio A.R."/>
            <person name="Diallinas G."/>
            <person name="Emri T."/>
            <person name="Fekete E."/>
            <person name="Flipphi M."/>
            <person name="Freyberg S."/>
            <person name="Gallo A."/>
            <person name="Gournas C."/>
            <person name="Habgood R."/>
            <person name="Hainaut M."/>
            <person name="Harispe M.L."/>
            <person name="Henrissat B."/>
            <person name="Hilden K.S."/>
            <person name="Hope R."/>
            <person name="Hossain A."/>
            <person name="Karabika E."/>
            <person name="Karaffa L."/>
            <person name="Karanyi Z."/>
            <person name="Krasevec N."/>
            <person name="Kuo A."/>
            <person name="Kusch H."/>
            <person name="LaButti K."/>
            <person name="Lagendijk E.L."/>
            <person name="Lapidus A."/>
            <person name="Levasseur A."/>
            <person name="Lindquist E."/>
            <person name="Lipzen A."/>
            <person name="Logrieco A.F."/>
            <person name="MacCabe A."/>
            <person name="Maekelae M.R."/>
            <person name="Malavazi I."/>
            <person name="Melin P."/>
            <person name="Meyer V."/>
            <person name="Mielnichuk N."/>
            <person name="Miskei M."/>
            <person name="Molnar A.P."/>
            <person name="Mule G."/>
            <person name="Ngan C.Y."/>
            <person name="Orejas M."/>
            <person name="Orosz E."/>
            <person name="Ouedraogo J.P."/>
            <person name="Overkamp K.M."/>
            <person name="Park H.-S."/>
            <person name="Perrone G."/>
            <person name="Piumi F."/>
            <person name="Punt P.J."/>
            <person name="Ram A.F."/>
            <person name="Ramon A."/>
            <person name="Rauscher S."/>
            <person name="Record E."/>
            <person name="Riano-Pachon D.M."/>
            <person name="Robert V."/>
            <person name="Roehrig J."/>
            <person name="Ruller R."/>
            <person name="Salamov A."/>
            <person name="Salih N.S."/>
            <person name="Samson R.A."/>
            <person name="Sandor E."/>
            <person name="Sanguinetti M."/>
            <person name="Schuetze T."/>
            <person name="Sepcic K."/>
            <person name="Shelest E."/>
            <person name="Sherlock G."/>
            <person name="Sophianopoulou V."/>
            <person name="Squina F.M."/>
            <person name="Sun H."/>
            <person name="Susca A."/>
            <person name="Todd R.B."/>
            <person name="Tsang A."/>
            <person name="Unkles S.E."/>
            <person name="van de Wiele N."/>
            <person name="van Rossen-Uffink D."/>
            <person name="Oliveira J.V."/>
            <person name="Vesth T.C."/>
            <person name="Visser J."/>
            <person name="Yu J.-H."/>
            <person name="Zhou M."/>
            <person name="Andersen M.R."/>
            <person name="Archer D.B."/>
            <person name="Baker S.E."/>
            <person name="Benoit I."/>
            <person name="Brakhage A.A."/>
            <person name="Braus G.H."/>
            <person name="Fischer R."/>
            <person name="Frisvad J.C."/>
            <person name="Goldman G.H."/>
            <person name="Houbraken J."/>
            <person name="Oakley B."/>
            <person name="Pocsi I."/>
            <person name="Scazzocchio C."/>
            <person name="Seiboth B."/>
            <person name="vanKuyk P.A."/>
            <person name="Wortman J."/>
            <person name="Dyer P.S."/>
            <person name="Grigoriev I.V."/>
        </authorList>
    </citation>
    <scope>NUCLEOTIDE SEQUENCE [LARGE SCALE GENOMIC DNA]</scope>
    <source>
        <strain evidence="2">CBS 593.65</strain>
    </source>
</reference>
<dbReference type="RefSeq" id="XP_040705288.1">
    <property type="nucleotide sequence ID" value="XM_040850392.1"/>
</dbReference>
<dbReference type="EMBL" id="KV878584">
    <property type="protein sequence ID" value="OJJ61482.1"/>
    <property type="molecule type" value="Genomic_DNA"/>
</dbReference>
<dbReference type="VEuPathDB" id="FungiDB:ASPSYDRAFT_67279"/>
<proteinExistence type="predicted"/>
<dbReference type="PANTHER" id="PTHR35560:SF3">
    <property type="entry name" value="PEPTIDASE S9 PROLYL OLIGOPEPTIDASE CATALYTIC DOMAIN-CONTAINING PROTEIN"/>
    <property type="match status" value="1"/>
</dbReference>
<sequence>MIGPEYLQKNHATGDPPPFGAVDDIQTVYLSGDPDSVGDVQPDGCPTIMIGSANPAGDKIHGWKEIPRVAGFDLKRLVVDDTTNATLPYYVENTKDLARIKRVVITMAGLMRNTWKYANSMRNSLICAAGRETVNADMDSVLIAAPHWFNKQDVDAGAAQPSDIFFHESTYQRGNAAIGPGEVDISSYEAMDKFVKTFWNKDIYPSLESIVIASHSLGAQMTQRYAMLRPSQPEDHLISYGAMNPGSVVWPVPERPAQCEECPDSFDAWPYGIGPGKPKAFPKYVRDEVLNNRAAILQRYVSRRIFYGFGTEDHGAGDTHCEAQWQGATRIERGRNFEKMLNDLPGGFPDSHTLDYIEGVSHEDYYMMLAESMQRKLFLFDE</sequence>
<keyword evidence="2" id="KW-1185">Reference proteome</keyword>
<accession>A0A1L9TPY7</accession>